<dbReference type="Proteomes" id="UP000827296">
    <property type="component" value="Segment"/>
</dbReference>
<name>A0AAE8BF28_9CAUD</name>
<feature type="domain" description="HNH nuclease" evidence="1">
    <location>
        <begin position="61"/>
        <end position="109"/>
    </location>
</feature>
<keyword evidence="2" id="KW-0255">Endonuclease</keyword>
<evidence type="ECO:0000259" key="1">
    <source>
        <dbReference type="SMART" id="SM00507"/>
    </source>
</evidence>
<dbReference type="InterPro" id="IPR010902">
    <property type="entry name" value="NUMOD4"/>
</dbReference>
<accession>A0AAE8BF28</accession>
<dbReference type="EMBL" id="MZ333457">
    <property type="protein sequence ID" value="QYI86592.1"/>
    <property type="molecule type" value="Genomic_DNA"/>
</dbReference>
<dbReference type="Pfam" id="PF07463">
    <property type="entry name" value="NUMOD4"/>
    <property type="match status" value="1"/>
</dbReference>
<dbReference type="GO" id="GO:0016788">
    <property type="term" value="F:hydrolase activity, acting on ester bonds"/>
    <property type="evidence" value="ECO:0007669"/>
    <property type="project" value="InterPro"/>
</dbReference>
<dbReference type="Pfam" id="PF13392">
    <property type="entry name" value="HNH_3"/>
    <property type="match status" value="1"/>
</dbReference>
<dbReference type="InterPro" id="IPR036388">
    <property type="entry name" value="WH-like_DNA-bd_sf"/>
</dbReference>
<organism evidence="2 3">
    <name type="scientific">Enterococcus phage SSsP-1</name>
    <dbReference type="NCBI Taxonomy" id="2859527"/>
    <lineage>
        <taxon>Viruses</taxon>
        <taxon>Duplodnaviria</taxon>
        <taxon>Heunggongvirae</taxon>
        <taxon>Uroviricota</taxon>
        <taxon>Caudoviricetes</taxon>
        <taxon>Saphexavirus</taxon>
        <taxon>Saphexavirus SSsP1</taxon>
    </lineage>
</organism>
<dbReference type="SMART" id="SM00507">
    <property type="entry name" value="HNHc"/>
    <property type="match status" value="1"/>
</dbReference>
<dbReference type="SUPFAM" id="SSF64496">
    <property type="entry name" value="DNA-binding domain of intron-encoded endonucleases"/>
    <property type="match status" value="1"/>
</dbReference>
<dbReference type="Gene3D" id="3.90.75.20">
    <property type="match status" value="1"/>
</dbReference>
<evidence type="ECO:0000313" key="3">
    <source>
        <dbReference type="Proteomes" id="UP000827296"/>
    </source>
</evidence>
<dbReference type="InterPro" id="IPR003615">
    <property type="entry name" value="HNH_nuc"/>
</dbReference>
<keyword evidence="2" id="KW-0378">Hydrolase</keyword>
<protein>
    <submittedName>
        <fullName evidence="2">HNH homing endonuclease</fullName>
    </submittedName>
</protein>
<dbReference type="GO" id="GO:0004519">
    <property type="term" value="F:endonuclease activity"/>
    <property type="evidence" value="ECO:0007669"/>
    <property type="project" value="UniProtKB-KW"/>
</dbReference>
<dbReference type="SUPFAM" id="SSF54060">
    <property type="entry name" value="His-Me finger endonucleases"/>
    <property type="match status" value="1"/>
</dbReference>
<evidence type="ECO:0000313" key="2">
    <source>
        <dbReference type="EMBL" id="QYI86592.1"/>
    </source>
</evidence>
<proteinExistence type="predicted"/>
<dbReference type="Gene3D" id="1.10.10.10">
    <property type="entry name" value="Winged helix-like DNA-binding domain superfamily/Winged helix DNA-binding domain"/>
    <property type="match status" value="1"/>
</dbReference>
<keyword evidence="3" id="KW-1185">Reference proteome</keyword>
<keyword evidence="2" id="KW-0540">Nuclease</keyword>
<reference evidence="2 3" key="1">
    <citation type="journal article" date="2022" name="Viruses">
        <title>Two Novel Lytic Bacteriophages Infecting Enterococcus spp. Are Promising Candidates for Targeted Antibacterial Therapy.</title>
        <authorList>
            <person name="Tkachev P.V."/>
            <person name="Pchelin I.M."/>
            <person name="Azarov D.V."/>
            <person name="Gorshkov A.N."/>
            <person name="Shamova O.V."/>
            <person name="Dmitriev A.V."/>
            <person name="Goncharov A.E."/>
        </authorList>
    </citation>
    <scope>NUCLEOTIDE SEQUENCE [LARGE SCALE GENOMIC DNA]</scope>
</reference>
<dbReference type="InterPro" id="IPR044925">
    <property type="entry name" value="His-Me_finger_sf"/>
</dbReference>
<sequence length="174" mass="19904">MWKPIKGYEGLYEVSNEGRVKSLARTVNAPRNTTRLLEERLLTLTTEKEGYKVVGLRVNGKLSQKRVHRLVAEAFLNNPEEKTQVNHINEIKSDNKLSNLEWSTPKENSNHGTRIARIVEKRSIPLIATSIESGEEIHFKSSMEAEREGFSNSHVIACCKGNRKTHKGYVWRYA</sequence>